<dbReference type="SUPFAM" id="SSF55136">
    <property type="entry name" value="Probable bacterial effector-binding domain"/>
    <property type="match status" value="1"/>
</dbReference>
<dbReference type="FunFam" id="3.20.80.10:FF:000002">
    <property type="entry name" value="Heme-binding protein 2"/>
    <property type="match status" value="1"/>
</dbReference>
<organism evidence="3">
    <name type="scientific">Trebouxia lynnae</name>
    <dbReference type="NCBI Taxonomy" id="1825957"/>
    <lineage>
        <taxon>Eukaryota</taxon>
        <taxon>Viridiplantae</taxon>
        <taxon>Chlorophyta</taxon>
        <taxon>core chlorophytes</taxon>
        <taxon>Trebouxiophyceae</taxon>
        <taxon>Trebouxiales</taxon>
        <taxon>Trebouxiaceae</taxon>
        <taxon>Trebouxia</taxon>
    </lineage>
</organism>
<protein>
    <submittedName>
        <fullName evidence="3">Putative extracellular protein TR9_073a</fullName>
    </submittedName>
</protein>
<keyword evidence="2" id="KW-0732">Signal</keyword>
<comment type="similarity">
    <text evidence="1">Belongs to the HEBP family.</text>
</comment>
<dbReference type="AlphaFoldDB" id="A0A7L9QEK3"/>
<dbReference type="EMBL" id="MT439023">
    <property type="protein sequence ID" value="QOL01270.1"/>
    <property type="molecule type" value="mRNA"/>
</dbReference>
<dbReference type="PANTHER" id="PTHR11220">
    <property type="entry name" value="HEME-BINDING PROTEIN-RELATED"/>
    <property type="match status" value="1"/>
</dbReference>
<dbReference type="Pfam" id="PF04832">
    <property type="entry name" value="SOUL"/>
    <property type="match status" value="1"/>
</dbReference>
<dbReference type="PANTHER" id="PTHR11220:SF1">
    <property type="entry name" value="HEME-BINDING PROTEIN 2"/>
    <property type="match status" value="1"/>
</dbReference>
<name>A0A7L9QEK3_9CHLO</name>
<accession>A0A7L9QEK3</accession>
<evidence type="ECO:0000313" key="3">
    <source>
        <dbReference type="EMBL" id="QOL01270.1"/>
    </source>
</evidence>
<evidence type="ECO:0000256" key="2">
    <source>
        <dbReference type="SAM" id="SignalP"/>
    </source>
</evidence>
<proteinExistence type="evidence at transcript level"/>
<dbReference type="InterPro" id="IPR006917">
    <property type="entry name" value="SOUL_heme-bd"/>
</dbReference>
<feature type="chain" id="PRO_5029550956" evidence="2">
    <location>
        <begin position="21"/>
        <end position="224"/>
    </location>
</feature>
<reference evidence="3" key="1">
    <citation type="journal article" date="2020" name="Microb. Ecol.">
        <title>The Under-explored Extracellular Proteome of Aero-Terrestrial Microalgae Provides Clues on Different Mechanisms of Desiccation Tolerance in Non-Model Organisms.</title>
        <authorList>
            <person name="Gonzalez-Hourcade M."/>
            <person name="Del Campo E.M."/>
            <person name="Casano L.M."/>
        </authorList>
    </citation>
    <scope>NUCLEOTIDE SEQUENCE</scope>
    <source>
        <strain evidence="3">TR9</strain>
    </source>
</reference>
<dbReference type="Gene3D" id="3.20.80.10">
    <property type="entry name" value="Regulatory factor, effector binding domain"/>
    <property type="match status" value="1"/>
</dbReference>
<evidence type="ECO:0000256" key="1">
    <source>
        <dbReference type="ARBA" id="ARBA00009817"/>
    </source>
</evidence>
<sequence>MKPGPGIAFTLLTFSVVVHARNVLQPATKSTKQKPWFCHDLDCPLYDLLNKTDAYEVRKYQSGRWVSTHADGLAYEQGVAVGFQRLFKYISGNNEGKKKVDMTSPVTVQTTPGQGPACKSDFLVSFFLPFKYQEKPPKPADSSIFFTDVPEITMYVAQHGGMIGNDKIIAAKIAELVSELKDDGESFEGSLVFTANYDPPFRLQHRHNEIWIAAARENVMHTIA</sequence>
<feature type="signal peptide" evidence="2">
    <location>
        <begin position="1"/>
        <end position="20"/>
    </location>
</feature>
<dbReference type="InterPro" id="IPR011256">
    <property type="entry name" value="Reg_factor_effector_dom_sf"/>
</dbReference>